<dbReference type="SUPFAM" id="SSF53448">
    <property type="entry name" value="Nucleotide-diphospho-sugar transferases"/>
    <property type="match status" value="1"/>
</dbReference>
<accession>A0ABM3AY66</accession>
<evidence type="ECO:0000313" key="2">
    <source>
        <dbReference type="Proteomes" id="UP000818029"/>
    </source>
</evidence>
<dbReference type="InterPro" id="IPR039741">
    <property type="entry name" value="UDP-sugar_pyrophosphorylase"/>
</dbReference>
<keyword evidence="3" id="KW-0548">Nucleotidyltransferase</keyword>
<dbReference type="PANTHER" id="PTHR11952">
    <property type="entry name" value="UDP- GLUCOSE PYROPHOSPHORYLASE"/>
    <property type="match status" value="1"/>
</dbReference>
<dbReference type="GO" id="GO:0016779">
    <property type="term" value="F:nucleotidyltransferase activity"/>
    <property type="evidence" value="ECO:0007669"/>
    <property type="project" value="UniProtKB-KW"/>
</dbReference>
<reference evidence="3" key="2">
    <citation type="submission" date="2025-08" db="UniProtKB">
        <authorList>
            <consortium name="RefSeq"/>
        </authorList>
    </citation>
    <scope>IDENTIFICATION</scope>
</reference>
<dbReference type="GeneID" id="107931841"/>
<sequence>MAATTTITPCSSSILLHNNNKTNPFFHSLNPKKPSLLFHPFPTLSFFPSLSSSTPPPPLCAPRVYTATIEYAPPAPDSNFHHEISRLKALRLKLSSSTTLKQKLKILDSDAKVKFFLNTHGYKKVLSSLGLGLNELFLVKSMVAAGQDHVFDMGFGFEDREMSSVKTALYSLAKIIEKWDFSNGGNGNVGRENQNGGVLVGEDTQQDFNNLLKVLGEVEEFYDCIGGIIGYQIMVLELLAQSSFETQSINNSNHLHESMECQFLEIHPPIGCDLSSNTEYASQAALWGIEAREFLYFKLYGKQCITPVAIMTSSAKNNHEHITSLCEKLGWFGRGRSSFRLFEQPLVPAVSAEDGQWLVRKPFVPVCKPGGHGVIWKLAYDKGVFQWFYDHGRKGATVRQVSNVVAATDVTLLALAGIGLHHGKKLGFASCKRNMGATEGINVLIEKNLDGEWAYGLSCIEYTEFDKFGITSGHRSPNSLQAEFPANTNILYVDLPSVELVASSRSERSLPGMVLNTKKSIVYTDYFGNRHSVPGGRLECTMQNIADNFLNTYPSRCFKGVEDNLDTFLVYNERRRVTSSAKKKRKPLDTSLHQTPEGSLLDIMRNAYDLLSWCDIDLPEVESNDKYVDSRPPFLIFLHPALGPVWEVTRQKFSGGSISKGSELQVEVAEFLWRNIQLDGSMIIVAENIMGSTRIDDKGELILQHGHRCGRCKLCNITVLNDGIDWTSGDNVYWKHDIHRSEALKVILHGNAEFEAYNVIIQGNHVFEVPDGYKMKITAGDSGLVVQMDLIPQNLMDNGSWFWKYDTKGSHILLELVEL</sequence>
<dbReference type="Proteomes" id="UP000818029">
    <property type="component" value="Chromosome D10"/>
</dbReference>
<protein>
    <submittedName>
        <fullName evidence="3">UTP--glucose-1-phosphate uridylyltransferase 3, chloroplastic isoform X2</fullName>
    </submittedName>
</protein>
<reference evidence="2" key="1">
    <citation type="journal article" date="2020" name="Nat. Genet.">
        <title>Genomic diversifications of five Gossypium allopolyploid species and their impact on cotton improvement.</title>
        <authorList>
            <person name="Chen Z.J."/>
            <person name="Sreedasyam A."/>
            <person name="Ando A."/>
            <person name="Song Q."/>
            <person name="De Santiago L.M."/>
            <person name="Hulse-Kemp A.M."/>
            <person name="Ding M."/>
            <person name="Ye W."/>
            <person name="Kirkbride R.C."/>
            <person name="Jenkins J."/>
            <person name="Plott C."/>
            <person name="Lovell J."/>
            <person name="Lin Y.M."/>
            <person name="Vaughn R."/>
            <person name="Liu B."/>
            <person name="Simpson S."/>
            <person name="Scheffler B.E."/>
            <person name="Wen L."/>
            <person name="Saski C.A."/>
            <person name="Grover C.E."/>
            <person name="Hu G."/>
            <person name="Conover J.L."/>
            <person name="Carlson J.W."/>
            <person name="Shu S."/>
            <person name="Boston L.B."/>
            <person name="Williams M."/>
            <person name="Peterson D.G."/>
            <person name="McGee K."/>
            <person name="Jones D.C."/>
            <person name="Wendel J.F."/>
            <person name="Stelly D.M."/>
            <person name="Grimwood J."/>
            <person name="Schmutz J."/>
        </authorList>
    </citation>
    <scope>NUCLEOTIDE SEQUENCE [LARGE SCALE GENOMIC DNA]</scope>
    <source>
        <strain evidence="2">cv. TM-1</strain>
    </source>
</reference>
<evidence type="ECO:0000259" key="1">
    <source>
        <dbReference type="Pfam" id="PF25441"/>
    </source>
</evidence>
<organism evidence="2 3">
    <name type="scientific">Gossypium hirsutum</name>
    <name type="common">Upland cotton</name>
    <name type="synonym">Gossypium mexicanum</name>
    <dbReference type="NCBI Taxonomy" id="3635"/>
    <lineage>
        <taxon>Eukaryota</taxon>
        <taxon>Viridiplantae</taxon>
        <taxon>Streptophyta</taxon>
        <taxon>Embryophyta</taxon>
        <taxon>Tracheophyta</taxon>
        <taxon>Spermatophyta</taxon>
        <taxon>Magnoliopsida</taxon>
        <taxon>eudicotyledons</taxon>
        <taxon>Gunneridae</taxon>
        <taxon>Pentapetalae</taxon>
        <taxon>rosids</taxon>
        <taxon>malvids</taxon>
        <taxon>Malvales</taxon>
        <taxon>Malvaceae</taxon>
        <taxon>Malvoideae</taxon>
        <taxon>Gossypium</taxon>
    </lineage>
</organism>
<dbReference type="Pfam" id="PF25441">
    <property type="entry name" value="Hexapep_UGP3_C"/>
    <property type="match status" value="1"/>
</dbReference>
<proteinExistence type="predicted"/>
<dbReference type="PANTHER" id="PTHR11952:SF14">
    <property type="entry name" value="UTP--GLUCOSE-1-PHOSPHATE URIDYLYLTRANSFERASE 3, CHLOROPLASTIC"/>
    <property type="match status" value="1"/>
</dbReference>
<gene>
    <name evidence="3" type="primary">LOC107931841</name>
</gene>
<dbReference type="Gene3D" id="3.90.550.10">
    <property type="entry name" value="Spore Coat Polysaccharide Biosynthesis Protein SpsA, Chain A"/>
    <property type="match status" value="1"/>
</dbReference>
<dbReference type="RefSeq" id="XP_040959738.1">
    <property type="nucleotide sequence ID" value="XM_041103804.1"/>
</dbReference>
<feature type="domain" description="UGP3-like C-terminal hexapeptide repeats" evidence="1">
    <location>
        <begin position="653"/>
        <end position="816"/>
    </location>
</feature>
<dbReference type="InterPro" id="IPR057388">
    <property type="entry name" value="Hexapep_UGP3_C"/>
</dbReference>
<keyword evidence="2" id="KW-1185">Reference proteome</keyword>
<name>A0ABM3AY66_GOSHI</name>
<evidence type="ECO:0000313" key="3">
    <source>
        <dbReference type="RefSeq" id="XP_040959738.1"/>
    </source>
</evidence>
<dbReference type="InterPro" id="IPR029044">
    <property type="entry name" value="Nucleotide-diphossugar_trans"/>
</dbReference>
<keyword evidence="3" id="KW-0808">Transferase</keyword>